<keyword evidence="1" id="KW-0732">Signal</keyword>
<protein>
    <submittedName>
        <fullName evidence="2">Putative secretory peptide-9</fullName>
    </submittedName>
</protein>
<dbReference type="AlphaFoldDB" id="M4H2H6"/>
<feature type="chain" id="PRO_5004053601" evidence="1">
    <location>
        <begin position="19"/>
        <end position="279"/>
    </location>
</feature>
<accession>M4H2H6</accession>
<name>M4H2H6_PLEBA</name>
<organism evidence="2">
    <name type="scientific">Pleurobrachia bachei</name>
    <name type="common">Sea gooseberry</name>
    <dbReference type="NCBI Taxonomy" id="34499"/>
    <lineage>
        <taxon>Eukaryota</taxon>
        <taxon>Metazoa</taxon>
        <taxon>Ctenophora</taxon>
        <taxon>Tentaculata</taxon>
        <taxon>Cydippida</taxon>
        <taxon>Pleurobrachiidae</taxon>
        <taxon>Pleurobrachia</taxon>
    </lineage>
</organism>
<evidence type="ECO:0000313" key="2">
    <source>
        <dbReference type="EMBL" id="AFK75419.1"/>
    </source>
</evidence>
<proteinExistence type="evidence at transcript level"/>
<dbReference type="EMBL" id="JQ700319">
    <property type="protein sequence ID" value="AFK75419.1"/>
    <property type="molecule type" value="mRNA"/>
</dbReference>
<reference evidence="2" key="1">
    <citation type="submission" date="2012-02" db="EMBL/GenBank/DDBJ databases">
        <title>The genome of the ctenophore, Pleurobrachia bachei.</title>
        <authorList>
            <person name="Kohn A.B."/>
            <person name="Citarella M."/>
            <person name="Moroz L.L."/>
        </authorList>
    </citation>
    <scope>NUCLEOTIDE SEQUENCE</scope>
</reference>
<sequence length="279" mass="30321">MLRVILVLVVALTQLCTAVYPDTLRVWMETGNGTLAGNYGTVMAEGVKNGKAFYGMVAMLAGPMNADFLCQNAGYAGYLSTGKHEYVDSEVRISSSYGESVGFSVREVTCPSSARSLDDCYFRVGKYPNTDFSDGLVLQCSDTPTDCTADYADSTLTVSLQTGQGVENGNIGSVVLSGHFGPNDISGMMHSWTDLTPDTLDFLCRAAGYTFGEYQYWTYDSGAPRLDKNYVDSMSYGFESLDCPAGAGNLCECTAVYISARNNWSNTFSKYYHMSLKCI</sequence>
<evidence type="ECO:0000256" key="1">
    <source>
        <dbReference type="SAM" id="SignalP"/>
    </source>
</evidence>
<feature type="signal peptide" evidence="1">
    <location>
        <begin position="1"/>
        <end position="18"/>
    </location>
</feature>